<dbReference type="Gene3D" id="3.40.1580.10">
    <property type="entry name" value="SMI1/KNR4-like"/>
    <property type="match status" value="1"/>
</dbReference>
<dbReference type="InterPro" id="IPR018958">
    <property type="entry name" value="Knr4/Smi1-like_dom"/>
</dbReference>
<dbReference type="Pfam" id="PF14568">
    <property type="entry name" value="SUKH_6"/>
    <property type="match status" value="1"/>
</dbReference>
<dbReference type="SUPFAM" id="SSF160631">
    <property type="entry name" value="SMI1/KNR4-like"/>
    <property type="match status" value="1"/>
</dbReference>
<evidence type="ECO:0000313" key="2">
    <source>
        <dbReference type="EMBL" id="OAM26904.1"/>
    </source>
</evidence>
<organism evidence="2 3">
    <name type="scientific">Eikenella longinqua</name>
    <dbReference type="NCBI Taxonomy" id="1795827"/>
    <lineage>
        <taxon>Bacteria</taxon>
        <taxon>Pseudomonadati</taxon>
        <taxon>Pseudomonadota</taxon>
        <taxon>Betaproteobacteria</taxon>
        <taxon>Neisseriales</taxon>
        <taxon>Neisseriaceae</taxon>
        <taxon>Eikenella</taxon>
    </lineage>
</organism>
<proteinExistence type="predicted"/>
<protein>
    <submittedName>
        <fullName evidence="2">SMI1 / KNR4 family protein</fullName>
    </submittedName>
</protein>
<dbReference type="RefSeq" id="WP_067594302.1">
    <property type="nucleotide sequence ID" value="NZ_LXSL01000028.1"/>
</dbReference>
<dbReference type="SMART" id="SM00860">
    <property type="entry name" value="SMI1_KNR4"/>
    <property type="match status" value="1"/>
</dbReference>
<dbReference type="Proteomes" id="UP000077885">
    <property type="component" value="Unassembled WGS sequence"/>
</dbReference>
<name>A0A1A9RVY6_9NEIS</name>
<sequence>MTKPFQDFDLSSVWEPNGYADKHYKEAPFTPEILAEVETILGYKLPQSFITLMAIQNGGTFRNKCYPTAQPTSWSDNHVFVEEVSGIGLNKPGSLCGKMGQKLWLGDWGYPPIGVYFANDPTAGHAMFALDYRRCGKNGEPEVVLVEQELGYEIIKLAPDFETFIRHLQHEDNFAD</sequence>
<gene>
    <name evidence="2" type="ORF">A7P95_07555</name>
</gene>
<dbReference type="EMBL" id="LXSL01000028">
    <property type="protein sequence ID" value="OAM26904.1"/>
    <property type="molecule type" value="Genomic_DNA"/>
</dbReference>
<dbReference type="OrthoDB" id="4827574at2"/>
<evidence type="ECO:0000313" key="3">
    <source>
        <dbReference type="Proteomes" id="UP000077885"/>
    </source>
</evidence>
<evidence type="ECO:0000259" key="1">
    <source>
        <dbReference type="SMART" id="SM00860"/>
    </source>
</evidence>
<dbReference type="STRING" id="1795827.A7P95_07555"/>
<comment type="caution">
    <text evidence="2">The sequence shown here is derived from an EMBL/GenBank/DDBJ whole genome shotgun (WGS) entry which is preliminary data.</text>
</comment>
<keyword evidence="3" id="KW-1185">Reference proteome</keyword>
<accession>A0A1A9RVY6</accession>
<feature type="domain" description="Knr4/Smi1-like" evidence="1">
    <location>
        <begin position="28"/>
        <end position="167"/>
    </location>
</feature>
<dbReference type="InterPro" id="IPR037883">
    <property type="entry name" value="Knr4/Smi1-like_sf"/>
</dbReference>
<reference evidence="3" key="1">
    <citation type="submission" date="2016-05" db="EMBL/GenBank/DDBJ databases">
        <title>Draft genome of Corynebacterium afermentans subsp. afermentans LCDC 88199T.</title>
        <authorList>
            <person name="Bernier A.-M."/>
            <person name="Bernard K."/>
        </authorList>
    </citation>
    <scope>NUCLEOTIDE SEQUENCE [LARGE SCALE GENOMIC DNA]</scope>
    <source>
        <strain evidence="3">NML02-A-017</strain>
    </source>
</reference>
<dbReference type="AlphaFoldDB" id="A0A1A9RVY6"/>